<feature type="region of interest" description="Disordered" evidence="1">
    <location>
        <begin position="213"/>
        <end position="237"/>
    </location>
</feature>
<dbReference type="RefSeq" id="XP_004358349.1">
    <property type="nucleotide sequence ID" value="XM_004358292.1"/>
</dbReference>
<feature type="compositionally biased region" description="Low complexity" evidence="1">
    <location>
        <begin position="225"/>
        <end position="236"/>
    </location>
</feature>
<keyword evidence="2" id="KW-1133">Transmembrane helix</keyword>
<accession>F4PRE7</accession>
<gene>
    <name evidence="3" type="ORF">DFA_00360</name>
</gene>
<feature type="region of interest" description="Disordered" evidence="1">
    <location>
        <begin position="636"/>
        <end position="671"/>
    </location>
</feature>
<dbReference type="AlphaFoldDB" id="F4PRE7"/>
<proteinExistence type="predicted"/>
<evidence type="ECO:0000256" key="1">
    <source>
        <dbReference type="SAM" id="MobiDB-lite"/>
    </source>
</evidence>
<keyword evidence="4" id="KW-1185">Reference proteome</keyword>
<keyword evidence="2" id="KW-0472">Membrane</keyword>
<keyword evidence="2" id="KW-0812">Transmembrane</keyword>
<evidence type="ECO:0000256" key="2">
    <source>
        <dbReference type="SAM" id="Phobius"/>
    </source>
</evidence>
<dbReference type="KEGG" id="dfa:DFA_00360"/>
<dbReference type="Proteomes" id="UP000007797">
    <property type="component" value="Unassembled WGS sequence"/>
</dbReference>
<evidence type="ECO:0000313" key="4">
    <source>
        <dbReference type="Proteomes" id="UP000007797"/>
    </source>
</evidence>
<protein>
    <submittedName>
        <fullName evidence="3">Uncharacterized protein</fullName>
    </submittedName>
</protein>
<evidence type="ECO:0000313" key="3">
    <source>
        <dbReference type="EMBL" id="EGG20499.1"/>
    </source>
</evidence>
<sequence length="764" mass="84544">MRSLISSAVSCSDDQDTYYNDNSCDLGQSKQLNATNIVTDNEIYSYNSTPHNSFKDSDNGQIKLSLKDWTELVKEKDYIDLKYPYSIGSAHYVGVSQSLLVELQCTYDILVFNCDTKVPLLPASMALTQSHIKFSSSPVDTPTETDDSSCMAAEEGALKFFPNQTGRYIVTLVVLSNYLSNKRNGFGFSTPISTSNQISITVPRQVQIKVDPSANHQEEITTDPTSSNRSTISSSRFPPTSYIKVQWTELEHDLTLGSPTPTPVGDSLPSAAQTFASLLSKGSVPNKATVQQYSLCTVGEGVVLFKNSIKYTLVSGSLSTFEIIVGNALNIQSVDGLDIKKWEAYPVVPDSSSESNTKVTDHLVKVSLNSPVESTYTLSIVSEIIMNGTSDNIVIPSVRCRGKEISREIGFLVVESTANVQVDQVSRESLTRIDKTEVPSSLLKQTTGPILLSYKFLDPNYKIGLNITKHTDLQVLVSVIESAHFISTLSSEGSLLKKLVFLVRNTQQQYIRIKIPHQFEIWSTIVANNAVKPALDETGTVMIPLNKSTGLEKGIQNTFTVELVYKHKEDVKLSKNGGNLRITFPVVDIPISNLYVSLYLPSNYYYGDTTKSNIKEVSHFTRAPPKGLSLARGRVAQGMPPPQSQLANVNHFDKNDDDGDGEDLAGGQDNDNTAGLKPVIVNIPTTGTQIKLHQLLVLSKEIEITCKYNSHSKVGKWLLDQLQALLWRFSDFMPPTRYIRFSVIILFIAMFVKFSWFIIQKIIN</sequence>
<name>F4PRE7_CACFS</name>
<dbReference type="OrthoDB" id="17995at2759"/>
<dbReference type="OMA" id="FFARSEY"/>
<dbReference type="EMBL" id="GL883010">
    <property type="protein sequence ID" value="EGG20499.1"/>
    <property type="molecule type" value="Genomic_DNA"/>
</dbReference>
<dbReference type="GeneID" id="14873160"/>
<reference evidence="4" key="1">
    <citation type="journal article" date="2011" name="Genome Res.">
        <title>Phylogeny-wide analysis of social amoeba genomes highlights ancient origins for complex intercellular communication.</title>
        <authorList>
            <person name="Heidel A.J."/>
            <person name="Lawal H.M."/>
            <person name="Felder M."/>
            <person name="Schilde C."/>
            <person name="Helps N.R."/>
            <person name="Tunggal B."/>
            <person name="Rivero F."/>
            <person name="John U."/>
            <person name="Schleicher M."/>
            <person name="Eichinger L."/>
            <person name="Platzer M."/>
            <person name="Noegel A.A."/>
            <person name="Schaap P."/>
            <person name="Gloeckner G."/>
        </authorList>
    </citation>
    <scope>NUCLEOTIDE SEQUENCE [LARGE SCALE GENOMIC DNA]</scope>
    <source>
        <strain evidence="4">SH3</strain>
    </source>
</reference>
<organism evidence="3 4">
    <name type="scientific">Cavenderia fasciculata</name>
    <name type="common">Slime mold</name>
    <name type="synonym">Dictyostelium fasciculatum</name>
    <dbReference type="NCBI Taxonomy" id="261658"/>
    <lineage>
        <taxon>Eukaryota</taxon>
        <taxon>Amoebozoa</taxon>
        <taxon>Evosea</taxon>
        <taxon>Eumycetozoa</taxon>
        <taxon>Dictyostelia</taxon>
        <taxon>Acytosteliales</taxon>
        <taxon>Cavenderiaceae</taxon>
        <taxon>Cavenderia</taxon>
    </lineage>
</organism>
<feature type="transmembrane region" description="Helical" evidence="2">
    <location>
        <begin position="738"/>
        <end position="759"/>
    </location>
</feature>